<dbReference type="InterPro" id="IPR019428">
    <property type="entry name" value="7TM_GPCR_serpentine_rcpt_Str"/>
</dbReference>
<keyword evidence="3" id="KW-1185">Reference proteome</keyword>
<sequence length="173" mass="19366">MDFRAVTGRNINGSGSIVQAFEKVSLYIILRSYIGMLVYCVILSSTSALIIFCGWSLYELIVPLISVYIPTSIFFLSALLGFDGWDTEMLTISIMLDPILEPLVIMYFIKCYRRPIARFLCCGQNSVCGFETSERKHNGLNRTTTGTNTNASTSNRNQISPESKETSHHSFHG</sequence>
<name>A0AAF3FSA2_9BILA</name>
<dbReference type="Pfam" id="PF10326">
    <property type="entry name" value="7TM_GPCR_Str"/>
    <property type="match status" value="1"/>
</dbReference>
<feature type="transmembrane region" description="Helical" evidence="2">
    <location>
        <begin position="33"/>
        <end position="53"/>
    </location>
</feature>
<keyword evidence="2" id="KW-1133">Transmembrane helix</keyword>
<feature type="transmembrane region" description="Helical" evidence="2">
    <location>
        <begin position="88"/>
        <end position="109"/>
    </location>
</feature>
<evidence type="ECO:0000256" key="1">
    <source>
        <dbReference type="SAM" id="MobiDB-lite"/>
    </source>
</evidence>
<dbReference type="AlphaFoldDB" id="A0AAF3FSA2"/>
<evidence type="ECO:0000313" key="4">
    <source>
        <dbReference type="WBParaSite" id="MBELARI_LOCUS9932"/>
    </source>
</evidence>
<feature type="transmembrane region" description="Helical" evidence="2">
    <location>
        <begin position="60"/>
        <end position="82"/>
    </location>
</feature>
<keyword evidence="2" id="KW-0472">Membrane</keyword>
<organism evidence="3 4">
    <name type="scientific">Mesorhabditis belari</name>
    <dbReference type="NCBI Taxonomy" id="2138241"/>
    <lineage>
        <taxon>Eukaryota</taxon>
        <taxon>Metazoa</taxon>
        <taxon>Ecdysozoa</taxon>
        <taxon>Nematoda</taxon>
        <taxon>Chromadorea</taxon>
        <taxon>Rhabditida</taxon>
        <taxon>Rhabditina</taxon>
        <taxon>Rhabditomorpha</taxon>
        <taxon>Rhabditoidea</taxon>
        <taxon>Rhabditidae</taxon>
        <taxon>Mesorhabditinae</taxon>
        <taxon>Mesorhabditis</taxon>
    </lineage>
</organism>
<evidence type="ECO:0000313" key="3">
    <source>
        <dbReference type="Proteomes" id="UP000887575"/>
    </source>
</evidence>
<feature type="compositionally biased region" description="Basic and acidic residues" evidence="1">
    <location>
        <begin position="162"/>
        <end position="173"/>
    </location>
</feature>
<feature type="region of interest" description="Disordered" evidence="1">
    <location>
        <begin position="139"/>
        <end position="173"/>
    </location>
</feature>
<dbReference type="Proteomes" id="UP000887575">
    <property type="component" value="Unassembled WGS sequence"/>
</dbReference>
<evidence type="ECO:0000256" key="2">
    <source>
        <dbReference type="SAM" id="Phobius"/>
    </source>
</evidence>
<accession>A0AAF3FSA2</accession>
<proteinExistence type="predicted"/>
<feature type="compositionally biased region" description="Low complexity" evidence="1">
    <location>
        <begin position="140"/>
        <end position="157"/>
    </location>
</feature>
<protein>
    <submittedName>
        <fullName evidence="4">Uncharacterized protein</fullName>
    </submittedName>
</protein>
<keyword evidence="2" id="KW-0812">Transmembrane</keyword>
<reference evidence="4" key="1">
    <citation type="submission" date="2024-02" db="UniProtKB">
        <authorList>
            <consortium name="WormBaseParasite"/>
        </authorList>
    </citation>
    <scope>IDENTIFICATION</scope>
</reference>
<dbReference type="WBParaSite" id="MBELARI_LOCUS9932">
    <property type="protein sequence ID" value="MBELARI_LOCUS9932"/>
    <property type="gene ID" value="MBELARI_LOCUS9932"/>
</dbReference>